<organism evidence="3">
    <name type="scientific">Hyalomma rufipes</name>
    <name type="common">Tick</name>
    <name type="synonym">Hyalomma marginatum rufipes</name>
    <dbReference type="NCBI Taxonomy" id="72862"/>
    <lineage>
        <taxon>Eukaryota</taxon>
        <taxon>Metazoa</taxon>
        <taxon>Ecdysozoa</taxon>
        <taxon>Arthropoda</taxon>
        <taxon>Chelicerata</taxon>
        <taxon>Arachnida</taxon>
        <taxon>Acari</taxon>
        <taxon>Parasitiformes</taxon>
        <taxon>Ixodida</taxon>
        <taxon>Ixodoidea</taxon>
        <taxon>Ixodidae</taxon>
        <taxon>Hyalomminae</taxon>
        <taxon>Hyalomma</taxon>
    </lineage>
</organism>
<feature type="compositionally biased region" description="Low complexity" evidence="1">
    <location>
        <begin position="145"/>
        <end position="154"/>
    </location>
</feature>
<name>E2J6S0_HYARU</name>
<dbReference type="EMBL" id="HP429113">
    <property type="protein sequence ID" value="ADN23508.1"/>
    <property type="molecule type" value="mRNA"/>
</dbReference>
<dbReference type="AlphaFoldDB" id="E2J6S0"/>
<proteinExistence type="evidence at transcript level"/>
<sequence length="154" mass="16669">MLVLALCSLLVYSAQGTEFLDLNGKCPGPEPNPGRPVQSCDYYCKRGDGYVKGYFENGTGCEYAGEVGLCLEVDGETSCHSPEDPLVEMWDKKKTSTAKPPAGKPPKQKPKPGGKNKTSSTKTPKTKPTKSKKAKATKKTKNTKKPATTVQIDW</sequence>
<evidence type="ECO:0000256" key="2">
    <source>
        <dbReference type="SAM" id="SignalP"/>
    </source>
</evidence>
<evidence type="ECO:0000313" key="3">
    <source>
        <dbReference type="EMBL" id="ADN23508.1"/>
    </source>
</evidence>
<protein>
    <submittedName>
        <fullName evidence="3">Hypothetical secreted protein of the basic tail family</fullName>
    </submittedName>
</protein>
<keyword evidence="2" id="KW-0732">Signal</keyword>
<reference evidence="3" key="1">
    <citation type="journal article" date="2011" name="J. Proteomics">
        <title>An insight into the sialotranscriptome and proteome of the coarse bontlegged tick, Hyalomma marginatum rufipes.</title>
        <authorList>
            <person name="Francischetti I.M."/>
            <person name="Anderson J.M."/>
            <person name="Manoukis N."/>
            <person name="Pham V.M."/>
            <person name="Ribeiro J.M."/>
        </authorList>
    </citation>
    <scope>NUCLEOTIDE SEQUENCE</scope>
    <source>
        <tissue evidence="3">Salivary gland</tissue>
    </source>
</reference>
<feature type="region of interest" description="Disordered" evidence="1">
    <location>
        <begin position="78"/>
        <end position="154"/>
    </location>
</feature>
<evidence type="ECO:0000256" key="1">
    <source>
        <dbReference type="SAM" id="MobiDB-lite"/>
    </source>
</evidence>
<feature type="signal peptide" evidence="2">
    <location>
        <begin position="1"/>
        <end position="16"/>
    </location>
</feature>
<feature type="chain" id="PRO_5003159773" evidence="2">
    <location>
        <begin position="17"/>
        <end position="154"/>
    </location>
</feature>
<accession>E2J6S0</accession>
<feature type="compositionally biased region" description="Basic residues" evidence="1">
    <location>
        <begin position="124"/>
        <end position="144"/>
    </location>
</feature>